<dbReference type="Proteomes" id="UP000474630">
    <property type="component" value="Chromosome"/>
</dbReference>
<reference evidence="1 3" key="1">
    <citation type="submission" date="2020-02" db="EMBL/GenBank/DDBJ databases">
        <title>Genome sequencing for Draconibacterium sp. strain M1.</title>
        <authorList>
            <person name="Park S.-J."/>
        </authorList>
    </citation>
    <scope>NUCLEOTIDE SEQUENCE [LARGE SCALE GENOMIC DNA]</scope>
    <source>
        <strain evidence="1 3">M1</strain>
    </source>
</reference>
<proteinExistence type="predicted"/>
<evidence type="ECO:0000313" key="3">
    <source>
        <dbReference type="Proteomes" id="UP000474630"/>
    </source>
</evidence>
<organism evidence="1 3">
    <name type="scientific">Draconibacterium halophilum</name>
    <dbReference type="NCBI Taxonomy" id="2706887"/>
    <lineage>
        <taxon>Bacteria</taxon>
        <taxon>Pseudomonadati</taxon>
        <taxon>Bacteroidota</taxon>
        <taxon>Bacteroidia</taxon>
        <taxon>Marinilabiliales</taxon>
        <taxon>Prolixibacteraceae</taxon>
        <taxon>Draconibacterium</taxon>
    </lineage>
</organism>
<name>A0A6C0RI72_9BACT</name>
<dbReference type="EMBL" id="CP048409">
    <property type="protein sequence ID" value="QIA08811.1"/>
    <property type="molecule type" value="Genomic_DNA"/>
</dbReference>
<sequence length="68" mass="8076">MKKLLFIRKIKLDFNGNDRMFIQYQDIIDGELLSLKDENKGIQFKFAEELTAITEDHVIFSFWGDYKG</sequence>
<accession>A0A6C0RI72</accession>
<gene>
    <name evidence="1" type="ORF">G0Q07_14260</name>
    <name evidence="2" type="ORF">G0Q07_14355</name>
</gene>
<protein>
    <submittedName>
        <fullName evidence="1">Uncharacterized protein</fullName>
    </submittedName>
</protein>
<dbReference type="RefSeq" id="WP_163347271.1">
    <property type="nucleotide sequence ID" value="NZ_CP048409.1"/>
</dbReference>
<dbReference type="KEGG" id="drc:G0Q07_14260"/>
<evidence type="ECO:0000313" key="1">
    <source>
        <dbReference type="EMBL" id="QIA08811.1"/>
    </source>
</evidence>
<dbReference type="KEGG" id="drc:G0Q07_14355"/>
<dbReference type="EMBL" id="CP048409">
    <property type="protein sequence ID" value="QIA08828.1"/>
    <property type="molecule type" value="Genomic_DNA"/>
</dbReference>
<dbReference type="AlphaFoldDB" id="A0A6C0RI72"/>
<keyword evidence="3" id="KW-1185">Reference proteome</keyword>
<evidence type="ECO:0000313" key="2">
    <source>
        <dbReference type="EMBL" id="QIA08828.1"/>
    </source>
</evidence>